<dbReference type="Pfam" id="PF16285">
    <property type="entry name" value="DUF4931_N"/>
    <property type="match status" value="1"/>
</dbReference>
<gene>
    <name evidence="3" type="ORF">PJ311_08140</name>
</gene>
<evidence type="ECO:0000313" key="3">
    <source>
        <dbReference type="EMBL" id="MDA7026579.1"/>
    </source>
</evidence>
<reference evidence="3 4" key="1">
    <citation type="submission" date="2023-01" db="EMBL/GenBank/DDBJ databases">
        <title>Bacillus changyiensis sp. nov., isolated from a coastal deposit.</title>
        <authorList>
            <person name="Xiao G."/>
            <person name="Lai Q."/>
            <person name="Hu Z."/>
            <person name="Shao Z."/>
        </authorList>
    </citation>
    <scope>NUCLEOTIDE SEQUENCE [LARGE SCALE GENOMIC DNA]</scope>
    <source>
        <strain evidence="3 4">CLL-7-23</strain>
    </source>
</reference>
<sequence length="254" mass="29984">MHKLYFSSYIGEKKPETIINRQNACPFCERDQLTGILETEEDMIWLENKYPTIQNTYQTLIIETDHCSEDITVYRKAKMRKLIRFSLEKWLNMEAQDCFKSVILYKNYGPFSGGSIKHAHMQIVGLEQVDYMKELLPEHFQGIKVIEKPAEIELNLSTNPIMGFTEFNMIINDTLEHVDKLADYIQKTVQYVLHDFNQKCSSYNMFFYHTNLKIICKIVPRFIASPFFIGYKIPQVSIDQRLNEIRTQLVKKIK</sequence>
<dbReference type="InterPro" id="IPR049285">
    <property type="entry name" value="DUF4931_C"/>
</dbReference>
<dbReference type="InterPro" id="IPR012361">
    <property type="entry name" value="GalT_short"/>
</dbReference>
<comment type="caution">
    <text evidence="3">The sequence shown here is derived from an EMBL/GenBank/DDBJ whole genome shotgun (WGS) entry which is preliminary data.</text>
</comment>
<evidence type="ECO:0000259" key="2">
    <source>
        <dbReference type="Pfam" id="PF20956"/>
    </source>
</evidence>
<dbReference type="Gene3D" id="3.30.428.10">
    <property type="entry name" value="HIT-like"/>
    <property type="match status" value="1"/>
</dbReference>
<name>A0ABT4X4A5_9BACI</name>
<evidence type="ECO:0000259" key="1">
    <source>
        <dbReference type="Pfam" id="PF16285"/>
    </source>
</evidence>
<protein>
    <submittedName>
        <fullName evidence="3">DUF4931 domain-containing protein</fullName>
    </submittedName>
</protein>
<accession>A0ABT4X4A5</accession>
<dbReference type="EMBL" id="JAQKAB010000004">
    <property type="protein sequence ID" value="MDA7026579.1"/>
    <property type="molecule type" value="Genomic_DNA"/>
</dbReference>
<dbReference type="InterPro" id="IPR036265">
    <property type="entry name" value="HIT-like_sf"/>
</dbReference>
<proteinExistence type="predicted"/>
<feature type="domain" description="DUF4931" evidence="1">
    <location>
        <begin position="6"/>
        <end position="129"/>
    </location>
</feature>
<evidence type="ECO:0000313" key="4">
    <source>
        <dbReference type="Proteomes" id="UP001211894"/>
    </source>
</evidence>
<organism evidence="3 4">
    <name type="scientific">Bacillus changyiensis</name>
    <dbReference type="NCBI Taxonomy" id="3004103"/>
    <lineage>
        <taxon>Bacteria</taxon>
        <taxon>Bacillati</taxon>
        <taxon>Bacillota</taxon>
        <taxon>Bacilli</taxon>
        <taxon>Bacillales</taxon>
        <taxon>Bacillaceae</taxon>
        <taxon>Bacillus</taxon>
    </lineage>
</organism>
<dbReference type="Proteomes" id="UP001211894">
    <property type="component" value="Unassembled WGS sequence"/>
</dbReference>
<dbReference type="PIRSF" id="PIRSF031505">
    <property type="entry name" value="GalT_short"/>
    <property type="match status" value="1"/>
</dbReference>
<feature type="domain" description="DUF4931" evidence="2">
    <location>
        <begin position="135"/>
        <end position="251"/>
    </location>
</feature>
<dbReference type="Pfam" id="PF20956">
    <property type="entry name" value="DUF4931_C"/>
    <property type="match status" value="1"/>
</dbReference>
<dbReference type="InterPro" id="IPR046322">
    <property type="entry name" value="DUF4931"/>
</dbReference>
<keyword evidence="4" id="KW-1185">Reference proteome</keyword>
<dbReference type="SUPFAM" id="SSF54197">
    <property type="entry name" value="HIT-like"/>
    <property type="match status" value="1"/>
</dbReference>